<evidence type="ECO:0000313" key="3">
    <source>
        <dbReference type="EMBL" id="OGG34703.1"/>
    </source>
</evidence>
<dbReference type="SUPFAM" id="SSF51735">
    <property type="entry name" value="NAD(P)-binding Rossmann-fold domains"/>
    <property type="match status" value="1"/>
</dbReference>
<dbReference type="InterPro" id="IPR036291">
    <property type="entry name" value="NAD(P)-bd_dom_sf"/>
</dbReference>
<organism evidence="3 4">
    <name type="scientific">Candidatus Gottesmanbacteria bacterium RIFCSPLOWO2_01_FULL_42_22</name>
    <dbReference type="NCBI Taxonomy" id="1798391"/>
    <lineage>
        <taxon>Bacteria</taxon>
        <taxon>Candidatus Gottesmaniibacteriota</taxon>
    </lineage>
</organism>
<dbReference type="AlphaFoldDB" id="A0A1F6BD34"/>
<evidence type="ECO:0000256" key="1">
    <source>
        <dbReference type="ARBA" id="ARBA00007637"/>
    </source>
</evidence>
<proteinExistence type="inferred from homology"/>
<dbReference type="STRING" id="1798391.A2968_02830"/>
<accession>A0A1F6BD34</accession>
<feature type="domain" description="NAD-dependent epimerase/dehydratase" evidence="2">
    <location>
        <begin position="5"/>
        <end position="215"/>
    </location>
</feature>
<dbReference type="Pfam" id="PF01370">
    <property type="entry name" value="Epimerase"/>
    <property type="match status" value="1"/>
</dbReference>
<evidence type="ECO:0000259" key="2">
    <source>
        <dbReference type="Pfam" id="PF01370"/>
    </source>
</evidence>
<comment type="caution">
    <text evidence="3">The sequence shown here is derived from an EMBL/GenBank/DDBJ whole genome shotgun (WGS) entry which is preliminary data.</text>
</comment>
<dbReference type="Gene3D" id="3.40.50.720">
    <property type="entry name" value="NAD(P)-binding Rossmann-like Domain"/>
    <property type="match status" value="1"/>
</dbReference>
<name>A0A1F6BD34_9BACT</name>
<dbReference type="Proteomes" id="UP000176228">
    <property type="component" value="Unassembled WGS sequence"/>
</dbReference>
<dbReference type="PANTHER" id="PTHR43000">
    <property type="entry name" value="DTDP-D-GLUCOSE 4,6-DEHYDRATASE-RELATED"/>
    <property type="match status" value="1"/>
</dbReference>
<comment type="similarity">
    <text evidence="1">Belongs to the NAD(P)-dependent epimerase/dehydratase family.</text>
</comment>
<dbReference type="CDD" id="cd08946">
    <property type="entry name" value="SDR_e"/>
    <property type="match status" value="1"/>
</dbReference>
<evidence type="ECO:0000313" key="4">
    <source>
        <dbReference type="Proteomes" id="UP000176228"/>
    </source>
</evidence>
<sequence>MKKKILITGSKGFIGRNLKEQLANDYAVFAPDSQELNLLDEGEVLSYLKNNSFDQILHCATHSATRNSEKDLNKVLENNLRMFFNLLKFKDYYGRMLYFGSGAEYDRRYYKPRMKEEYFGKHIPADDYGFSKYIMSTCIGKLDNVVCLRLFGVFGKYEDWQIRFISNAICKTIFNLDITIKQNVIFDYLYIGDLVRIIKLMLKQEKLKYRHYNICRGETIDLKTLAGIILSVTGKKLNVKIALKGLKKEYSGDNGRIMDEIGHISFTSHPQAISELFAWYKENKRKLDRNLLLTDK</sequence>
<gene>
    <name evidence="3" type="ORF">A2968_02830</name>
</gene>
<dbReference type="EMBL" id="MFJU01000030">
    <property type="protein sequence ID" value="OGG34703.1"/>
    <property type="molecule type" value="Genomic_DNA"/>
</dbReference>
<dbReference type="InterPro" id="IPR001509">
    <property type="entry name" value="Epimerase_deHydtase"/>
</dbReference>
<reference evidence="3 4" key="1">
    <citation type="journal article" date="2016" name="Nat. Commun.">
        <title>Thousands of microbial genomes shed light on interconnected biogeochemical processes in an aquifer system.</title>
        <authorList>
            <person name="Anantharaman K."/>
            <person name="Brown C.T."/>
            <person name="Hug L.A."/>
            <person name="Sharon I."/>
            <person name="Castelle C.J."/>
            <person name="Probst A.J."/>
            <person name="Thomas B.C."/>
            <person name="Singh A."/>
            <person name="Wilkins M.J."/>
            <person name="Karaoz U."/>
            <person name="Brodie E.L."/>
            <person name="Williams K.H."/>
            <person name="Hubbard S.S."/>
            <person name="Banfield J.F."/>
        </authorList>
    </citation>
    <scope>NUCLEOTIDE SEQUENCE [LARGE SCALE GENOMIC DNA]</scope>
</reference>
<protein>
    <submittedName>
        <fullName evidence="3">NAD-dependent dehydratase</fullName>
    </submittedName>
</protein>